<feature type="compositionally biased region" description="Basic residues" evidence="1">
    <location>
        <begin position="1"/>
        <end position="19"/>
    </location>
</feature>
<dbReference type="EMBL" id="CP111017">
    <property type="protein sequence ID" value="WAR08027.1"/>
    <property type="molecule type" value="Genomic_DNA"/>
</dbReference>
<dbReference type="Proteomes" id="UP001164746">
    <property type="component" value="Chromosome 6"/>
</dbReference>
<keyword evidence="4" id="KW-1185">Reference proteome</keyword>
<evidence type="ECO:0000313" key="3">
    <source>
        <dbReference type="EMBL" id="WAR08031.1"/>
    </source>
</evidence>
<evidence type="ECO:0000313" key="4">
    <source>
        <dbReference type="Proteomes" id="UP001164746"/>
    </source>
</evidence>
<dbReference type="EMBL" id="CP111017">
    <property type="protein sequence ID" value="WAR08031.1"/>
    <property type="molecule type" value="Genomic_DNA"/>
</dbReference>
<name>A0ABY7EGG3_MYAAR</name>
<evidence type="ECO:0000313" key="2">
    <source>
        <dbReference type="EMBL" id="WAR08027.1"/>
    </source>
</evidence>
<sequence length="100" mass="11614">MTSRHRGVGVRSQRARPVRPRREATSHDTGMGVELRRMTMTHRMKPFLVPSAVEESTRDAAEAQRQQMTIQYYLFVHGIYVDYINTPMTMKSINIYKALT</sequence>
<proteinExistence type="predicted"/>
<accession>A0ABY7EGG3</accession>
<gene>
    <name evidence="2" type="ORF">MAR_017985</name>
    <name evidence="3" type="ORF">MAR_017989</name>
</gene>
<protein>
    <submittedName>
        <fullName evidence="2">Uncharacterized protein</fullName>
    </submittedName>
</protein>
<evidence type="ECO:0000256" key="1">
    <source>
        <dbReference type="SAM" id="MobiDB-lite"/>
    </source>
</evidence>
<organism evidence="2 4">
    <name type="scientific">Mya arenaria</name>
    <name type="common">Soft-shell clam</name>
    <dbReference type="NCBI Taxonomy" id="6604"/>
    <lineage>
        <taxon>Eukaryota</taxon>
        <taxon>Metazoa</taxon>
        <taxon>Spiralia</taxon>
        <taxon>Lophotrochozoa</taxon>
        <taxon>Mollusca</taxon>
        <taxon>Bivalvia</taxon>
        <taxon>Autobranchia</taxon>
        <taxon>Heteroconchia</taxon>
        <taxon>Euheterodonta</taxon>
        <taxon>Imparidentia</taxon>
        <taxon>Neoheterodontei</taxon>
        <taxon>Myida</taxon>
        <taxon>Myoidea</taxon>
        <taxon>Myidae</taxon>
        <taxon>Mya</taxon>
    </lineage>
</organism>
<feature type="region of interest" description="Disordered" evidence="1">
    <location>
        <begin position="1"/>
        <end position="32"/>
    </location>
</feature>
<reference evidence="2" key="1">
    <citation type="submission" date="2022-11" db="EMBL/GenBank/DDBJ databases">
        <title>Centuries of genome instability and evolution in soft-shell clam transmissible cancer (bioRxiv).</title>
        <authorList>
            <person name="Hart S.F.M."/>
            <person name="Yonemitsu M.A."/>
            <person name="Giersch R.M."/>
            <person name="Beal B.F."/>
            <person name="Arriagada G."/>
            <person name="Davis B.W."/>
            <person name="Ostrander E.A."/>
            <person name="Goff S.P."/>
            <person name="Metzger M.J."/>
        </authorList>
    </citation>
    <scope>NUCLEOTIDE SEQUENCE</scope>
    <source>
        <strain evidence="2">MELC-2E11</strain>
        <tissue evidence="2">Siphon/mantle</tissue>
    </source>
</reference>